<protein>
    <submittedName>
        <fullName evidence="2">Uncharacterized protein</fullName>
    </submittedName>
</protein>
<dbReference type="GO" id="GO:0008061">
    <property type="term" value="F:chitin binding"/>
    <property type="evidence" value="ECO:0007669"/>
    <property type="project" value="TreeGrafter"/>
</dbReference>
<dbReference type="GO" id="GO:0004568">
    <property type="term" value="F:chitinase activity"/>
    <property type="evidence" value="ECO:0007669"/>
    <property type="project" value="TreeGrafter"/>
</dbReference>
<dbReference type="GO" id="GO:0006032">
    <property type="term" value="P:chitin catabolic process"/>
    <property type="evidence" value="ECO:0007669"/>
    <property type="project" value="TreeGrafter"/>
</dbReference>
<sequence>MVILLLICAFANVNSSTYELSIPSDFQQNFSNFTGIVKRKNPSIVTLLSIWNGQVETYKSILGYRFVRSFIQNYGYGARSVYNSTYVVNYFVAGSTWINFDDVETVRAKISYAKEKGLLGYNVFQVINDDSGRRRLFEREATGTRVLGDRNFSGRGTSLSAAAEHFDGDAPILQGKLPRGLEIAVKRLSASSTQGLEEFKNEVSLTARLQMISGKTNTRFYGENEDLNLLEYAYDL</sequence>
<organism evidence="2 3">
    <name type="scientific">Populus tomentosa</name>
    <name type="common">Chinese white poplar</name>
    <dbReference type="NCBI Taxonomy" id="118781"/>
    <lineage>
        <taxon>Eukaryota</taxon>
        <taxon>Viridiplantae</taxon>
        <taxon>Streptophyta</taxon>
        <taxon>Embryophyta</taxon>
        <taxon>Tracheophyta</taxon>
        <taxon>Spermatophyta</taxon>
        <taxon>Magnoliopsida</taxon>
        <taxon>eudicotyledons</taxon>
        <taxon>Gunneridae</taxon>
        <taxon>Pentapetalae</taxon>
        <taxon>rosids</taxon>
        <taxon>fabids</taxon>
        <taxon>Malpighiales</taxon>
        <taxon>Salicaceae</taxon>
        <taxon>Saliceae</taxon>
        <taxon>Populus</taxon>
    </lineage>
</organism>
<proteinExistence type="predicted"/>
<reference evidence="2" key="1">
    <citation type="journal article" date="2020" name="bioRxiv">
        <title>Hybrid origin of Populus tomentosa Carr. identified through genome sequencing and phylogenomic analysis.</title>
        <authorList>
            <person name="An X."/>
            <person name="Gao K."/>
            <person name="Chen Z."/>
            <person name="Li J."/>
            <person name="Yang X."/>
            <person name="Yang X."/>
            <person name="Zhou J."/>
            <person name="Guo T."/>
            <person name="Zhao T."/>
            <person name="Huang S."/>
            <person name="Miao D."/>
            <person name="Khan W.U."/>
            <person name="Rao P."/>
            <person name="Ye M."/>
            <person name="Lei B."/>
            <person name="Liao W."/>
            <person name="Wang J."/>
            <person name="Ji L."/>
            <person name="Li Y."/>
            <person name="Guo B."/>
            <person name="Mustafa N.S."/>
            <person name="Li S."/>
            <person name="Yun Q."/>
            <person name="Keller S.R."/>
            <person name="Mao J."/>
            <person name="Zhang R."/>
            <person name="Strauss S.H."/>
        </authorList>
    </citation>
    <scope>NUCLEOTIDE SEQUENCE</scope>
    <source>
        <strain evidence="2">GM15</strain>
        <tissue evidence="2">Leaf</tissue>
    </source>
</reference>
<dbReference type="AlphaFoldDB" id="A0A8X7XV63"/>
<gene>
    <name evidence="2" type="ORF">POTOM_056379</name>
</gene>
<dbReference type="InterPro" id="IPR050314">
    <property type="entry name" value="Glycosyl_Hydrlase_18"/>
</dbReference>
<feature type="signal peptide" evidence="1">
    <location>
        <begin position="1"/>
        <end position="15"/>
    </location>
</feature>
<dbReference type="GO" id="GO:0005576">
    <property type="term" value="C:extracellular region"/>
    <property type="evidence" value="ECO:0007669"/>
    <property type="project" value="TreeGrafter"/>
</dbReference>
<dbReference type="PANTHER" id="PTHR11177">
    <property type="entry name" value="CHITINASE"/>
    <property type="match status" value="1"/>
</dbReference>
<comment type="caution">
    <text evidence="2">The sequence shown here is derived from an EMBL/GenBank/DDBJ whole genome shotgun (WGS) entry which is preliminary data.</text>
</comment>
<keyword evidence="3" id="KW-1185">Reference proteome</keyword>
<dbReference type="OrthoDB" id="1745458at2759"/>
<keyword evidence="1" id="KW-0732">Signal</keyword>
<dbReference type="EMBL" id="JAAWWB010000035">
    <property type="protein sequence ID" value="KAG6740908.1"/>
    <property type="molecule type" value="Genomic_DNA"/>
</dbReference>
<evidence type="ECO:0000256" key="1">
    <source>
        <dbReference type="SAM" id="SignalP"/>
    </source>
</evidence>
<accession>A0A8X7XV63</accession>
<dbReference type="Proteomes" id="UP000886885">
    <property type="component" value="Chromosome 18A"/>
</dbReference>
<dbReference type="PANTHER" id="PTHR11177:SF369">
    <property type="entry name" value="CLASS V CHITINASE-LIKE"/>
    <property type="match status" value="1"/>
</dbReference>
<feature type="chain" id="PRO_5036449000" evidence="1">
    <location>
        <begin position="16"/>
        <end position="236"/>
    </location>
</feature>
<name>A0A8X7XV63_POPTO</name>
<evidence type="ECO:0000313" key="3">
    <source>
        <dbReference type="Proteomes" id="UP000886885"/>
    </source>
</evidence>
<evidence type="ECO:0000313" key="2">
    <source>
        <dbReference type="EMBL" id="KAG6740908.1"/>
    </source>
</evidence>